<protein>
    <submittedName>
        <fullName evidence="5">Hydrogenase expression protein</fullName>
    </submittedName>
</protein>
<comment type="caution">
    <text evidence="5">The sequence shown here is derived from an EMBL/GenBank/DDBJ whole genome shotgun (WGS) entry which is preliminary data.</text>
</comment>
<dbReference type="Gene3D" id="3.90.650.10">
    <property type="entry name" value="PurM-like C-terminal domain"/>
    <property type="match status" value="1"/>
</dbReference>
<dbReference type="InterPro" id="IPR016188">
    <property type="entry name" value="PurM-like_N"/>
</dbReference>
<gene>
    <name evidence="5" type="ORF">GRX01_12715</name>
</gene>
<dbReference type="EMBL" id="WUUS01000007">
    <property type="protein sequence ID" value="MXR42198.1"/>
    <property type="molecule type" value="Genomic_DNA"/>
</dbReference>
<dbReference type="InterPro" id="IPR011854">
    <property type="entry name" value="HypE"/>
</dbReference>
<dbReference type="InterPro" id="IPR010918">
    <property type="entry name" value="PurM-like_C_dom"/>
</dbReference>
<name>A0A6B0STC2_9EURY</name>
<evidence type="ECO:0000259" key="3">
    <source>
        <dbReference type="Pfam" id="PF00586"/>
    </source>
</evidence>
<dbReference type="PANTHER" id="PTHR30303">
    <property type="entry name" value="HYDROGENASE ISOENZYMES FORMATION PROTEIN HYPE"/>
    <property type="match status" value="1"/>
</dbReference>
<evidence type="ECO:0000313" key="6">
    <source>
        <dbReference type="Proteomes" id="UP000437065"/>
    </source>
</evidence>
<reference evidence="5 6" key="1">
    <citation type="submission" date="2019-12" db="EMBL/GenBank/DDBJ databases">
        <title>Isolation and characterization of three novel carbon monoxide-oxidizing members of Halobacteria from salione crusts and soils.</title>
        <authorList>
            <person name="Myers M.R."/>
            <person name="King G.M."/>
        </authorList>
    </citation>
    <scope>NUCLEOTIDE SEQUENCE [LARGE SCALE GENOMIC DNA]</scope>
    <source>
        <strain evidence="5 6">WSA2</strain>
    </source>
</reference>
<organism evidence="5 6">
    <name type="scientific">Halobaculum saliterrae</name>
    <dbReference type="NCBI Taxonomy" id="2073113"/>
    <lineage>
        <taxon>Archaea</taxon>
        <taxon>Methanobacteriati</taxon>
        <taxon>Methanobacteriota</taxon>
        <taxon>Stenosarchaea group</taxon>
        <taxon>Halobacteria</taxon>
        <taxon>Halobacteriales</taxon>
        <taxon>Haloferacaceae</taxon>
        <taxon>Halobaculum</taxon>
    </lineage>
</organism>
<evidence type="ECO:0000256" key="1">
    <source>
        <dbReference type="ARBA" id="ARBA00006243"/>
    </source>
</evidence>
<evidence type="ECO:0000259" key="4">
    <source>
        <dbReference type="Pfam" id="PF02769"/>
    </source>
</evidence>
<evidence type="ECO:0000256" key="2">
    <source>
        <dbReference type="SAM" id="MobiDB-lite"/>
    </source>
</evidence>
<feature type="compositionally biased region" description="Low complexity" evidence="2">
    <location>
        <begin position="218"/>
        <end position="233"/>
    </location>
</feature>
<dbReference type="Gene3D" id="3.30.1330.10">
    <property type="entry name" value="PurM-like, N-terminal domain"/>
    <property type="match status" value="1"/>
</dbReference>
<dbReference type="InterPro" id="IPR036676">
    <property type="entry name" value="PurM-like_C_sf"/>
</dbReference>
<dbReference type="Pfam" id="PF02769">
    <property type="entry name" value="AIRS_C"/>
    <property type="match status" value="1"/>
</dbReference>
<evidence type="ECO:0000313" key="5">
    <source>
        <dbReference type="EMBL" id="MXR42198.1"/>
    </source>
</evidence>
<dbReference type="OrthoDB" id="31494at2157"/>
<dbReference type="PANTHER" id="PTHR30303:SF4">
    <property type="entry name" value="HYDROGENASE EXPRESSION_FORMATION PROTEIN HYPE"/>
    <property type="match status" value="1"/>
</dbReference>
<feature type="domain" description="PurM-like C-terminal" evidence="4">
    <location>
        <begin position="244"/>
        <end position="344"/>
    </location>
</feature>
<keyword evidence="6" id="KW-1185">Reference proteome</keyword>
<feature type="region of interest" description="Disordered" evidence="2">
    <location>
        <begin position="218"/>
        <end position="247"/>
    </location>
</feature>
<dbReference type="Proteomes" id="UP000437065">
    <property type="component" value="Unassembled WGS sequence"/>
</dbReference>
<accession>A0A6B0STC2</accession>
<dbReference type="GO" id="GO:0051604">
    <property type="term" value="P:protein maturation"/>
    <property type="evidence" value="ECO:0007669"/>
    <property type="project" value="TreeGrafter"/>
</dbReference>
<dbReference type="Pfam" id="PF00586">
    <property type="entry name" value="AIRS"/>
    <property type="match status" value="1"/>
</dbReference>
<dbReference type="InterPro" id="IPR036921">
    <property type="entry name" value="PurM-like_N_sf"/>
</dbReference>
<comment type="similarity">
    <text evidence="1">Belongs to the HypE family.</text>
</comment>
<dbReference type="SUPFAM" id="SSF56042">
    <property type="entry name" value="PurM C-terminal domain-like"/>
    <property type="match status" value="1"/>
</dbReference>
<dbReference type="AlphaFoldDB" id="A0A6B0STC2"/>
<sequence>MTDDRAPRRGKVDRDVLESVVRPNLGAAREDVRLGPAHGVDFGVVDVADRAVVCATDPISLLPELGYERAGRFALSFALGDVAVSGVAPTHFCPSFALPSDVGDDEFEAFWAAVAAECEALGVAIPTGHTARYPGASLPWVGAATVLGVGDPDDVIRPDGARPGDRLLVTKGPGIETAGLFASLYPDVLAERGLDEATIDAAAALLDETSVMRDALAAAEAGRESAGSDGSDANETNEERTADADAGVTAMHDATEGGLRGALCETAEAGGVRIDVDSGAVPTNVAAVATCEALDLDPWACTTSGTLLLAVDPAAVDRVVATLESRGTPVGVAGEVREGSGVFVDGERVEPPAEDASWAAYERLSGRR</sequence>
<dbReference type="SUPFAM" id="SSF55326">
    <property type="entry name" value="PurM N-terminal domain-like"/>
    <property type="match status" value="1"/>
</dbReference>
<feature type="domain" description="PurM-like N-terminal" evidence="3">
    <location>
        <begin position="41"/>
        <end position="148"/>
    </location>
</feature>
<proteinExistence type="inferred from homology"/>
<dbReference type="RefSeq" id="WP_159667970.1">
    <property type="nucleotide sequence ID" value="NZ_WUUS01000007.1"/>
</dbReference>